<keyword evidence="1" id="KW-0812">Transmembrane</keyword>
<keyword evidence="3" id="KW-1185">Reference proteome</keyword>
<dbReference type="GO" id="GO:0005886">
    <property type="term" value="C:plasma membrane"/>
    <property type="evidence" value="ECO:0007669"/>
    <property type="project" value="TreeGrafter"/>
</dbReference>
<sequence>MDWYLKVLKNYVGFEGRARRKEYWMYSLINLLVYIALAIVEAMTGMVGDSGMGMLTLLYSLAVLIPGLAVSFRRLHDIDKSAWWLLIALVPLIGVIVLLVFACLEGTRGDNRFGPDPKADEGGVPATA</sequence>
<keyword evidence="1" id="KW-1133">Transmembrane helix</keyword>
<dbReference type="Proteomes" id="UP000030017">
    <property type="component" value="Unassembled WGS sequence"/>
</dbReference>
<protein>
    <submittedName>
        <fullName evidence="2">Membrane protein</fullName>
    </submittedName>
</protein>
<evidence type="ECO:0000313" key="3">
    <source>
        <dbReference type="Proteomes" id="UP000030017"/>
    </source>
</evidence>
<dbReference type="PANTHER" id="PTHR34980">
    <property type="entry name" value="INNER MEMBRANE PROTEIN-RELATED-RELATED"/>
    <property type="match status" value="1"/>
</dbReference>
<keyword evidence="1" id="KW-0472">Membrane</keyword>
<dbReference type="Pfam" id="PF05656">
    <property type="entry name" value="DUF805"/>
    <property type="match status" value="1"/>
</dbReference>
<evidence type="ECO:0000256" key="1">
    <source>
        <dbReference type="SAM" id="Phobius"/>
    </source>
</evidence>
<gene>
    <name evidence="2" type="ORF">N792_11160</name>
</gene>
<feature type="transmembrane region" description="Helical" evidence="1">
    <location>
        <begin position="52"/>
        <end position="70"/>
    </location>
</feature>
<name>A0A0A0ELY5_9GAMM</name>
<dbReference type="InterPro" id="IPR008523">
    <property type="entry name" value="DUF805"/>
</dbReference>
<feature type="transmembrane region" description="Helical" evidence="1">
    <location>
        <begin position="23"/>
        <end position="40"/>
    </location>
</feature>
<comment type="caution">
    <text evidence="2">The sequence shown here is derived from an EMBL/GenBank/DDBJ whole genome shotgun (WGS) entry which is preliminary data.</text>
</comment>
<dbReference type="OrthoDB" id="9812349at2"/>
<dbReference type="eggNOG" id="COG3152">
    <property type="taxonomic scope" value="Bacteria"/>
</dbReference>
<organism evidence="2 3">
    <name type="scientific">Lysobacter concretionis Ko07 = DSM 16239</name>
    <dbReference type="NCBI Taxonomy" id="1122185"/>
    <lineage>
        <taxon>Bacteria</taxon>
        <taxon>Pseudomonadati</taxon>
        <taxon>Pseudomonadota</taxon>
        <taxon>Gammaproteobacteria</taxon>
        <taxon>Lysobacterales</taxon>
        <taxon>Lysobacteraceae</taxon>
        <taxon>Novilysobacter</taxon>
    </lineage>
</organism>
<dbReference type="PANTHER" id="PTHR34980:SF2">
    <property type="entry name" value="INNER MEMBRANE PROTEIN YHAH-RELATED"/>
    <property type="match status" value="1"/>
</dbReference>
<dbReference type="RefSeq" id="WP_036194507.1">
    <property type="nucleotide sequence ID" value="NZ_AVPS01000007.1"/>
</dbReference>
<dbReference type="EMBL" id="AVPS01000007">
    <property type="protein sequence ID" value="KGM51295.1"/>
    <property type="molecule type" value="Genomic_DNA"/>
</dbReference>
<reference evidence="2 3" key="1">
    <citation type="submission" date="2013-08" db="EMBL/GenBank/DDBJ databases">
        <title>Genome sequencing of Lysobacter.</title>
        <authorList>
            <person name="Zhang S."/>
            <person name="Wang G."/>
        </authorList>
    </citation>
    <scope>NUCLEOTIDE SEQUENCE [LARGE SCALE GENOMIC DNA]</scope>
    <source>
        <strain evidence="2 3">Ko07</strain>
    </source>
</reference>
<dbReference type="AlphaFoldDB" id="A0A0A0ELY5"/>
<proteinExistence type="predicted"/>
<accession>A0A0A0ELY5</accession>
<feature type="transmembrane region" description="Helical" evidence="1">
    <location>
        <begin position="82"/>
        <end position="104"/>
    </location>
</feature>
<evidence type="ECO:0000313" key="2">
    <source>
        <dbReference type="EMBL" id="KGM51295.1"/>
    </source>
</evidence>